<dbReference type="Pfam" id="PF10184">
    <property type="entry name" value="DUF2358"/>
    <property type="match status" value="1"/>
</dbReference>
<dbReference type="OrthoDB" id="44820at2759"/>
<evidence type="ECO:0000256" key="1">
    <source>
        <dbReference type="SAM" id="MobiDB-lite"/>
    </source>
</evidence>
<dbReference type="InterPro" id="IPR032710">
    <property type="entry name" value="NTF2-like_dom_sf"/>
</dbReference>
<gene>
    <name evidence="2" type="ORF">Acr_00g0059320</name>
</gene>
<feature type="region of interest" description="Disordered" evidence="1">
    <location>
        <begin position="210"/>
        <end position="230"/>
    </location>
</feature>
<sequence>MEGGSGSREMFGGCSSKGWWVGGGMVVEAEDAMAITWKDDGGKYGGDSCNGRMVMGWRVMKVEHGGNGRMIVKVKDGGVDNSSGGEMVLLIVVVATVKWRGLFRSIIPLIPPILLWKITGIRRTMAVLVPSVEVSSVSGNRLEFPANFVSKSVRSVGNQTVWKKNSRGGVRVRVRVCSRIKDSEVEVSDLGYNLGLYGLFSAPEKLSTTSLPKQSKEEEEKQNYHVNTGPGKVLEGRGEDKFILGGGTEQALGYVVLKREVQDSDCGFKLTDDIVFKDPLNTFVGIENYKSIFWALRFHGRIFFRALWLDIVSVWQPAESIIMVRWTAHGIARVPWESCGRFDGTSEYKLDKHGKIYEHRVHNIALNAPPRDYLSAVLDSAQKPNAGSSRQT</sequence>
<dbReference type="EMBL" id="BJWL01000316">
    <property type="protein sequence ID" value="GFS38773.1"/>
    <property type="molecule type" value="Genomic_DNA"/>
</dbReference>
<evidence type="ECO:0000313" key="2">
    <source>
        <dbReference type="EMBL" id="GFS38773.1"/>
    </source>
</evidence>
<feature type="compositionally biased region" description="Basic and acidic residues" evidence="1">
    <location>
        <begin position="214"/>
        <end position="223"/>
    </location>
</feature>
<organism evidence="2 3">
    <name type="scientific">Actinidia rufa</name>
    <dbReference type="NCBI Taxonomy" id="165716"/>
    <lineage>
        <taxon>Eukaryota</taxon>
        <taxon>Viridiplantae</taxon>
        <taxon>Streptophyta</taxon>
        <taxon>Embryophyta</taxon>
        <taxon>Tracheophyta</taxon>
        <taxon>Spermatophyta</taxon>
        <taxon>Magnoliopsida</taxon>
        <taxon>eudicotyledons</taxon>
        <taxon>Gunneridae</taxon>
        <taxon>Pentapetalae</taxon>
        <taxon>asterids</taxon>
        <taxon>Ericales</taxon>
        <taxon>Actinidiaceae</taxon>
        <taxon>Actinidia</taxon>
    </lineage>
</organism>
<evidence type="ECO:0000313" key="3">
    <source>
        <dbReference type="Proteomes" id="UP000585474"/>
    </source>
</evidence>
<name>A0A7J0DPJ1_9ERIC</name>
<dbReference type="SUPFAM" id="SSF54427">
    <property type="entry name" value="NTF2-like"/>
    <property type="match status" value="1"/>
</dbReference>
<dbReference type="PANTHER" id="PTHR31094">
    <property type="entry name" value="RIKEN CDNA 2310061I04 GENE"/>
    <property type="match status" value="1"/>
</dbReference>
<protein>
    <submittedName>
        <fullName evidence="2">DUF2358 family protein</fullName>
    </submittedName>
</protein>
<reference evidence="3" key="1">
    <citation type="submission" date="2019-07" db="EMBL/GenBank/DDBJ databases">
        <title>De Novo Assembly of kiwifruit Actinidia rufa.</title>
        <authorList>
            <person name="Sugita-Konishi S."/>
            <person name="Sato K."/>
            <person name="Mori E."/>
            <person name="Abe Y."/>
            <person name="Kisaki G."/>
            <person name="Hamano K."/>
            <person name="Suezawa K."/>
            <person name="Otani M."/>
            <person name="Fukuda T."/>
            <person name="Manabe T."/>
            <person name="Gomi K."/>
            <person name="Tabuchi M."/>
            <person name="Akimitsu K."/>
            <person name="Kataoka I."/>
        </authorList>
    </citation>
    <scope>NUCLEOTIDE SEQUENCE [LARGE SCALE GENOMIC DNA]</scope>
    <source>
        <strain evidence="3">cv. Fuchu</strain>
    </source>
</reference>
<proteinExistence type="predicted"/>
<dbReference type="AlphaFoldDB" id="A0A7J0DPJ1"/>
<accession>A0A7J0DPJ1</accession>
<dbReference type="Proteomes" id="UP000585474">
    <property type="component" value="Unassembled WGS sequence"/>
</dbReference>
<dbReference type="InterPro" id="IPR018790">
    <property type="entry name" value="DUF2358"/>
</dbReference>
<comment type="caution">
    <text evidence="2">The sequence shown here is derived from an EMBL/GenBank/DDBJ whole genome shotgun (WGS) entry which is preliminary data.</text>
</comment>
<dbReference type="PANTHER" id="PTHR31094:SF2">
    <property type="entry name" value="RIKEN CDNA 2310061I04 GENE"/>
    <property type="match status" value="1"/>
</dbReference>
<keyword evidence="3" id="KW-1185">Reference proteome</keyword>